<feature type="region of interest" description="Disordered" evidence="1">
    <location>
        <begin position="273"/>
        <end position="305"/>
    </location>
</feature>
<organism evidence="2 3">
    <name type="scientific">Cyphomyrmex costatus</name>
    <dbReference type="NCBI Taxonomy" id="456900"/>
    <lineage>
        <taxon>Eukaryota</taxon>
        <taxon>Metazoa</taxon>
        <taxon>Ecdysozoa</taxon>
        <taxon>Arthropoda</taxon>
        <taxon>Hexapoda</taxon>
        <taxon>Insecta</taxon>
        <taxon>Pterygota</taxon>
        <taxon>Neoptera</taxon>
        <taxon>Endopterygota</taxon>
        <taxon>Hymenoptera</taxon>
        <taxon>Apocrita</taxon>
        <taxon>Aculeata</taxon>
        <taxon>Formicoidea</taxon>
        <taxon>Formicidae</taxon>
        <taxon>Myrmicinae</taxon>
        <taxon>Cyphomyrmex</taxon>
    </lineage>
</organism>
<name>A0A151I9V2_9HYME</name>
<evidence type="ECO:0000313" key="2">
    <source>
        <dbReference type="EMBL" id="KYM95850.1"/>
    </source>
</evidence>
<reference evidence="2 3" key="1">
    <citation type="submission" date="2016-03" db="EMBL/GenBank/DDBJ databases">
        <title>Cyphomyrmex costatus WGS genome.</title>
        <authorList>
            <person name="Nygaard S."/>
            <person name="Hu H."/>
            <person name="Boomsma J."/>
            <person name="Zhang G."/>
        </authorList>
    </citation>
    <scope>NUCLEOTIDE SEQUENCE [LARGE SCALE GENOMIC DNA]</scope>
    <source>
        <strain evidence="2">MS0001</strain>
        <tissue evidence="2">Whole body</tissue>
    </source>
</reference>
<evidence type="ECO:0000256" key="1">
    <source>
        <dbReference type="SAM" id="MobiDB-lite"/>
    </source>
</evidence>
<gene>
    <name evidence="2" type="ORF">ALC62_13501</name>
</gene>
<dbReference type="EMBL" id="KQ978262">
    <property type="protein sequence ID" value="KYM95850.1"/>
    <property type="molecule type" value="Genomic_DNA"/>
</dbReference>
<proteinExistence type="predicted"/>
<dbReference type="Proteomes" id="UP000078542">
    <property type="component" value="Unassembled WGS sequence"/>
</dbReference>
<accession>A0A151I9V2</accession>
<dbReference type="AlphaFoldDB" id="A0A151I9V2"/>
<feature type="compositionally biased region" description="Basic residues" evidence="1">
    <location>
        <begin position="273"/>
        <end position="285"/>
    </location>
</feature>
<sequence>MLITDTPHSAFEKVSMDIVGPLPTTSQQNSYILVCINNPPGKREDKLLATLYYKQRYVIHYRNLQQCIHHDISKVCLYEFHEYMVPMFKEKSNFGTHPMYTDTGSLIYRIECDDVYAAMKRDIARYERLSCEQRVVLEIRHVAGLVCKTLDLALTPKIIKSGFRATGIFPFNPDIFSVSDFVQAVRQNEIETACETRVDEVFTTPEPSTSRASSLSSLSFLEEIGPLQAATPKKPSNRGRKPMQSAIITSPECIASFNEKATKTAAKQLTKQAAKRGRKATKRTKATPSKPSAKRIKAKESSPSDDDMDFCIICLDLLPRNLTAENSIKCNECSPVHLKCAEMRASYFTCKHCASDEQSDE</sequence>
<protein>
    <submittedName>
        <fullName evidence="2">Uncharacterized protein</fullName>
    </submittedName>
</protein>
<keyword evidence="3" id="KW-1185">Reference proteome</keyword>
<evidence type="ECO:0000313" key="3">
    <source>
        <dbReference type="Proteomes" id="UP000078542"/>
    </source>
</evidence>